<gene>
    <name evidence="2" type="ORF">K678_07907</name>
</gene>
<dbReference type="InterPro" id="IPR017853">
    <property type="entry name" value="GH"/>
</dbReference>
<accession>S9TIC6</accession>
<dbReference type="SUPFAM" id="SSF51445">
    <property type="entry name" value="(Trans)glycosidases"/>
    <property type="match status" value="1"/>
</dbReference>
<evidence type="ECO:0000313" key="3">
    <source>
        <dbReference type="Proteomes" id="UP000015350"/>
    </source>
</evidence>
<evidence type="ECO:0008006" key="4">
    <source>
        <dbReference type="Google" id="ProtNLM"/>
    </source>
</evidence>
<dbReference type="InterPro" id="IPR013785">
    <property type="entry name" value="Aldolase_TIM"/>
</dbReference>
<dbReference type="Proteomes" id="UP000015350">
    <property type="component" value="Unassembled WGS sequence"/>
</dbReference>
<comment type="caution">
    <text evidence="2">The sequence shown here is derived from an EMBL/GenBank/DDBJ whole genome shotgun (WGS) entry which is preliminary data.</text>
</comment>
<reference evidence="2 3" key="1">
    <citation type="submission" date="2013-04" db="EMBL/GenBank/DDBJ databases">
        <authorList>
            <person name="Kuznetsov B."/>
            <person name="Ivanovsky R."/>
        </authorList>
    </citation>
    <scope>NUCLEOTIDE SEQUENCE [LARGE SCALE GENOMIC DNA]</scope>
    <source>
        <strain evidence="2 3">MGU-K5</strain>
    </source>
</reference>
<feature type="signal peptide" evidence="1">
    <location>
        <begin position="1"/>
        <end position="24"/>
    </location>
</feature>
<dbReference type="OrthoDB" id="30037at2"/>
<keyword evidence="1" id="KW-0732">Signal</keyword>
<sequence length="409" mass="45490">MRRGGRTGRTLALALALLASPALALDKPRDFVPPPPEQVPNVREQTRAVLIELASYAKKRDPNFQVLMRGGVELLVKGDWEVQWEALHDPSSSGFYRRLPERSVFRPLVKLLDGLVIDGLYCGANVLDKPLADAIKERKADDALIDSEKKIGIQRPPIPVEMGPFSNDPAVELRRAAEIKEKLDKAERVRRIVYAADAIRAEGRALLSVDACPAPAAAEAALRGAARDHVTSYPMIGTARLDQPPRLHPPGENASEILSLNVIHNWLPLLRSDGFGSKGRFVEAISNSNYDMVVIDVAHRGVDFLVKADVAQMKFKKLGPRRQVLAVMPIGRAYDWRWYWQKGWEVGAPAFLFAHDDQPGTYIADVGSAEWKTLLGKYIAGVMDLGFDGVMFDDVETYLWLEELMPIDR</sequence>
<dbReference type="eggNOG" id="COG2342">
    <property type="taxonomic scope" value="Bacteria"/>
</dbReference>
<dbReference type="STRING" id="1316936.K678_07907"/>
<organism evidence="2 3">
    <name type="scientific">Magnetospirillum fulvum MGU-K5</name>
    <dbReference type="NCBI Taxonomy" id="1316936"/>
    <lineage>
        <taxon>Bacteria</taxon>
        <taxon>Pseudomonadati</taxon>
        <taxon>Pseudomonadota</taxon>
        <taxon>Alphaproteobacteria</taxon>
        <taxon>Rhodospirillales</taxon>
        <taxon>Rhodospirillaceae</taxon>
        <taxon>Magnetospirillum</taxon>
    </lineage>
</organism>
<dbReference type="EMBL" id="AQPH01000023">
    <property type="protein sequence ID" value="EPY02001.1"/>
    <property type="molecule type" value="Genomic_DNA"/>
</dbReference>
<dbReference type="PANTHER" id="PTHR35882:SF2">
    <property type="entry name" value="PELA"/>
    <property type="match status" value="1"/>
</dbReference>
<feature type="chain" id="PRO_5004557330" description="Glycoside-hydrolase family GH114 TIM-barrel domain-containing protein" evidence="1">
    <location>
        <begin position="25"/>
        <end position="409"/>
    </location>
</feature>
<proteinExistence type="predicted"/>
<evidence type="ECO:0000313" key="2">
    <source>
        <dbReference type="EMBL" id="EPY02001.1"/>
    </source>
</evidence>
<dbReference type="AlphaFoldDB" id="S9TIC6"/>
<protein>
    <recommendedName>
        <fullName evidence="4">Glycoside-hydrolase family GH114 TIM-barrel domain-containing protein</fullName>
    </recommendedName>
</protein>
<evidence type="ECO:0000256" key="1">
    <source>
        <dbReference type="SAM" id="SignalP"/>
    </source>
</evidence>
<dbReference type="RefSeq" id="WP_021131927.1">
    <property type="nucleotide sequence ID" value="NZ_AQPH01000023.1"/>
</dbReference>
<name>S9TIC6_MAGFU</name>
<dbReference type="PANTHER" id="PTHR35882">
    <property type="entry name" value="PELA"/>
    <property type="match status" value="1"/>
</dbReference>
<dbReference type="PATRIC" id="fig|1316936.3.peg.1580"/>
<dbReference type="Gene3D" id="3.20.20.70">
    <property type="entry name" value="Aldolase class I"/>
    <property type="match status" value="2"/>
</dbReference>